<feature type="non-terminal residue" evidence="2">
    <location>
        <position position="65"/>
    </location>
</feature>
<evidence type="ECO:0000313" key="3">
    <source>
        <dbReference type="Proteomes" id="UP000593561"/>
    </source>
</evidence>
<dbReference type="Proteomes" id="UP000593561">
    <property type="component" value="Unassembled WGS sequence"/>
</dbReference>
<feature type="coiled-coil region" evidence="1">
    <location>
        <begin position="3"/>
        <end position="63"/>
    </location>
</feature>
<name>A0A7J8TAH0_GOSDV</name>
<organism evidence="2 3">
    <name type="scientific">Gossypium davidsonii</name>
    <name type="common">Davidson's cotton</name>
    <name type="synonym">Gossypium klotzschianum subsp. davidsonii</name>
    <dbReference type="NCBI Taxonomy" id="34287"/>
    <lineage>
        <taxon>Eukaryota</taxon>
        <taxon>Viridiplantae</taxon>
        <taxon>Streptophyta</taxon>
        <taxon>Embryophyta</taxon>
        <taxon>Tracheophyta</taxon>
        <taxon>Spermatophyta</taxon>
        <taxon>Magnoliopsida</taxon>
        <taxon>eudicotyledons</taxon>
        <taxon>Gunneridae</taxon>
        <taxon>Pentapetalae</taxon>
        <taxon>rosids</taxon>
        <taxon>malvids</taxon>
        <taxon>Malvales</taxon>
        <taxon>Malvaceae</taxon>
        <taxon>Malvoideae</taxon>
        <taxon>Gossypium</taxon>
    </lineage>
</organism>
<sequence length="65" mass="7694">MRNETLEKSLSESRNEKGELKARLAELEKSLHHYRNRNSDIELRASLSKIEEMKRRVEQLEAALQ</sequence>
<evidence type="ECO:0000313" key="2">
    <source>
        <dbReference type="EMBL" id="MBA0635141.1"/>
    </source>
</evidence>
<dbReference type="EMBL" id="JABFAC010240679">
    <property type="protein sequence ID" value="MBA0635141.1"/>
    <property type="molecule type" value="Genomic_DNA"/>
</dbReference>
<proteinExistence type="predicted"/>
<gene>
    <name evidence="2" type="ORF">Godav_025722</name>
</gene>
<protein>
    <submittedName>
        <fullName evidence="2">Uncharacterized protein</fullName>
    </submittedName>
</protein>
<keyword evidence="1" id="KW-0175">Coiled coil</keyword>
<accession>A0A7J8TAH0</accession>
<comment type="caution">
    <text evidence="2">The sequence shown here is derived from an EMBL/GenBank/DDBJ whole genome shotgun (WGS) entry which is preliminary data.</text>
</comment>
<evidence type="ECO:0000256" key="1">
    <source>
        <dbReference type="SAM" id="Coils"/>
    </source>
</evidence>
<reference evidence="2 3" key="1">
    <citation type="journal article" date="2019" name="Genome Biol. Evol.">
        <title>Insights into the evolution of the New World diploid cottons (Gossypium, subgenus Houzingenia) based on genome sequencing.</title>
        <authorList>
            <person name="Grover C.E."/>
            <person name="Arick M.A. 2nd"/>
            <person name="Thrash A."/>
            <person name="Conover J.L."/>
            <person name="Sanders W.S."/>
            <person name="Peterson D.G."/>
            <person name="Frelichowski J.E."/>
            <person name="Scheffler J.A."/>
            <person name="Scheffler B.E."/>
            <person name="Wendel J.F."/>
        </authorList>
    </citation>
    <scope>NUCLEOTIDE SEQUENCE [LARGE SCALE GENOMIC DNA]</scope>
    <source>
        <strain evidence="2">27</strain>
        <tissue evidence="2">Leaf</tissue>
    </source>
</reference>
<keyword evidence="3" id="KW-1185">Reference proteome</keyword>
<dbReference type="AlphaFoldDB" id="A0A7J8TAH0"/>